<dbReference type="PRINTS" id="PR00080">
    <property type="entry name" value="SDRFAMILY"/>
</dbReference>
<evidence type="ECO:0000256" key="2">
    <source>
        <dbReference type="ARBA" id="ARBA00023002"/>
    </source>
</evidence>
<dbReference type="RefSeq" id="WP_188627494.1">
    <property type="nucleotide sequence ID" value="NZ_BMIL01000009.1"/>
</dbReference>
<evidence type="ECO:0008006" key="5">
    <source>
        <dbReference type="Google" id="ProtNLM"/>
    </source>
</evidence>
<reference evidence="3" key="2">
    <citation type="submission" date="2020-09" db="EMBL/GenBank/DDBJ databases">
        <authorList>
            <person name="Sun Q."/>
            <person name="Zhou Y."/>
        </authorList>
    </citation>
    <scope>NUCLEOTIDE SEQUENCE</scope>
    <source>
        <strain evidence="3">CGMCC 1.15343</strain>
    </source>
</reference>
<dbReference type="InterPro" id="IPR002347">
    <property type="entry name" value="SDR_fam"/>
</dbReference>
<evidence type="ECO:0000313" key="4">
    <source>
        <dbReference type="Proteomes" id="UP000651668"/>
    </source>
</evidence>
<comment type="similarity">
    <text evidence="1">Belongs to the short-chain dehydrogenases/reductases (SDR) family.</text>
</comment>
<keyword evidence="4" id="KW-1185">Reference proteome</keyword>
<dbReference type="Proteomes" id="UP000651668">
    <property type="component" value="Unassembled WGS sequence"/>
</dbReference>
<dbReference type="InterPro" id="IPR036291">
    <property type="entry name" value="NAD(P)-bd_dom_sf"/>
</dbReference>
<keyword evidence="2" id="KW-0560">Oxidoreductase</keyword>
<dbReference type="EMBL" id="BMIL01000009">
    <property type="protein sequence ID" value="GGC72439.1"/>
    <property type="molecule type" value="Genomic_DNA"/>
</dbReference>
<sequence>MKKTVLITGASAGIGRATAIFLAEHGYNVYGAARRIEKMADLTAYGIKPIVLDVTVDHSVEACVEQIINESGSIDILVNNAGFGSEGAIEDVTKQDAKYQMDVNVFGAMHLTQLVLPKMRENGYGKIINISSVCP</sequence>
<dbReference type="SUPFAM" id="SSF51735">
    <property type="entry name" value="NAD(P)-binding Rossmann-fold domains"/>
    <property type="match status" value="1"/>
</dbReference>
<comment type="caution">
    <text evidence="3">The sequence shown here is derived from an EMBL/GenBank/DDBJ whole genome shotgun (WGS) entry which is preliminary data.</text>
</comment>
<accession>A0A916UGT5</accession>
<gene>
    <name evidence="3" type="ORF">GCM10011387_27480</name>
</gene>
<dbReference type="GO" id="GO:0016491">
    <property type="term" value="F:oxidoreductase activity"/>
    <property type="evidence" value="ECO:0007669"/>
    <property type="project" value="UniProtKB-KW"/>
</dbReference>
<dbReference type="PRINTS" id="PR00081">
    <property type="entry name" value="GDHRDH"/>
</dbReference>
<proteinExistence type="inferred from homology"/>
<dbReference type="PANTHER" id="PTHR44169:SF6">
    <property type="entry name" value="NADPH-DEPENDENT 1-ACYLDIHYDROXYACETONE PHOSPHATE REDUCTASE"/>
    <property type="match status" value="1"/>
</dbReference>
<reference evidence="3" key="1">
    <citation type="journal article" date="2014" name="Int. J. Syst. Evol. Microbiol.">
        <title>Complete genome sequence of Corynebacterium casei LMG S-19264T (=DSM 44701T), isolated from a smear-ripened cheese.</title>
        <authorList>
            <consortium name="US DOE Joint Genome Institute (JGI-PGF)"/>
            <person name="Walter F."/>
            <person name="Albersmeier A."/>
            <person name="Kalinowski J."/>
            <person name="Ruckert C."/>
        </authorList>
    </citation>
    <scope>NUCLEOTIDE SEQUENCE</scope>
    <source>
        <strain evidence="3">CGMCC 1.15343</strain>
    </source>
</reference>
<evidence type="ECO:0000256" key="1">
    <source>
        <dbReference type="ARBA" id="ARBA00006484"/>
    </source>
</evidence>
<protein>
    <recommendedName>
        <fullName evidence="5">Short chain dehydrogenase</fullName>
    </recommendedName>
</protein>
<organism evidence="3 4">
    <name type="scientific">Pedobacter quisquiliarum</name>
    <dbReference type="NCBI Taxonomy" id="1834438"/>
    <lineage>
        <taxon>Bacteria</taxon>
        <taxon>Pseudomonadati</taxon>
        <taxon>Bacteroidota</taxon>
        <taxon>Sphingobacteriia</taxon>
        <taxon>Sphingobacteriales</taxon>
        <taxon>Sphingobacteriaceae</taxon>
        <taxon>Pedobacter</taxon>
    </lineage>
</organism>
<dbReference type="PANTHER" id="PTHR44169">
    <property type="entry name" value="NADPH-DEPENDENT 1-ACYLDIHYDROXYACETONE PHOSPHATE REDUCTASE"/>
    <property type="match status" value="1"/>
</dbReference>
<name>A0A916UGT5_9SPHI</name>
<dbReference type="AlphaFoldDB" id="A0A916UGT5"/>
<evidence type="ECO:0000313" key="3">
    <source>
        <dbReference type="EMBL" id="GGC72439.1"/>
    </source>
</evidence>
<dbReference type="Gene3D" id="3.40.50.720">
    <property type="entry name" value="NAD(P)-binding Rossmann-like Domain"/>
    <property type="match status" value="1"/>
</dbReference>
<dbReference type="Pfam" id="PF00106">
    <property type="entry name" value="adh_short"/>
    <property type="match status" value="1"/>
</dbReference>